<dbReference type="EMBL" id="QGNW01000130">
    <property type="protein sequence ID" value="RVW93355.1"/>
    <property type="molecule type" value="Genomic_DNA"/>
</dbReference>
<gene>
    <name evidence="2" type="primary">VvCHDp000001_1085</name>
    <name evidence="2" type="ORF">CK203_022445</name>
</gene>
<accession>A0A438I9F0</accession>
<evidence type="ECO:0000259" key="1">
    <source>
        <dbReference type="Pfam" id="PF13966"/>
    </source>
</evidence>
<feature type="domain" description="Reverse transcriptase zinc-binding" evidence="1">
    <location>
        <begin position="264"/>
        <end position="344"/>
    </location>
</feature>
<evidence type="ECO:0000313" key="2">
    <source>
        <dbReference type="EMBL" id="RVW93355.1"/>
    </source>
</evidence>
<dbReference type="AlphaFoldDB" id="A0A438I9F0"/>
<name>A0A438I9F0_VITVI</name>
<reference evidence="2 3" key="1">
    <citation type="journal article" date="2018" name="PLoS Genet.">
        <title>Population sequencing reveals clonal diversity and ancestral inbreeding in the grapevine cultivar Chardonnay.</title>
        <authorList>
            <person name="Roach M.J."/>
            <person name="Johnson D.L."/>
            <person name="Bohlmann J."/>
            <person name="van Vuuren H.J."/>
            <person name="Jones S.J."/>
            <person name="Pretorius I.S."/>
            <person name="Schmidt S.A."/>
            <person name="Borneman A.R."/>
        </authorList>
    </citation>
    <scope>NUCLEOTIDE SEQUENCE [LARGE SCALE GENOMIC DNA]</scope>
    <source>
        <strain evidence="3">cv. Chardonnay</strain>
        <tissue evidence="2">Leaf</tissue>
    </source>
</reference>
<dbReference type="Proteomes" id="UP000288805">
    <property type="component" value="Unassembled WGS sequence"/>
</dbReference>
<sequence length="346" mass="40237">MGVVLYFEELARVLGCKVGSPPSCYLGLPLGATFKSPHVWDVVEERFQKRLTLWKRQYLSKGGRLTLGGGELQNRPHLVSWSNVCMEKKDRGLGIKNLSSPNMVLLGKWSWRFASENEPFWKLVIIGKYGEEKGGWCFGASKESHGMGLWKAIKNGWLEFGKKVAFKVENGRKVQFWNDRWCGENALKEDFPSLYFLASFREAWVALLWDGTREVGHWNLVFTRHNNDWEIKDVEALFRRLNGQVLRRDDEDVMNWWISKKGLFTVKSFYSFLAPCNVREFPSSIFWNWVSNKVSCFAWEAFGGRILTMDQLKRRGWSLPSRWFMCKAEEESANHLLLHCPKATMI</sequence>
<dbReference type="PANTHER" id="PTHR33116:SF78">
    <property type="entry name" value="OS12G0587133 PROTEIN"/>
    <property type="match status" value="1"/>
</dbReference>
<organism evidence="2 3">
    <name type="scientific">Vitis vinifera</name>
    <name type="common">Grape</name>
    <dbReference type="NCBI Taxonomy" id="29760"/>
    <lineage>
        <taxon>Eukaryota</taxon>
        <taxon>Viridiplantae</taxon>
        <taxon>Streptophyta</taxon>
        <taxon>Embryophyta</taxon>
        <taxon>Tracheophyta</taxon>
        <taxon>Spermatophyta</taxon>
        <taxon>Magnoliopsida</taxon>
        <taxon>eudicotyledons</taxon>
        <taxon>Gunneridae</taxon>
        <taxon>Pentapetalae</taxon>
        <taxon>rosids</taxon>
        <taxon>Vitales</taxon>
        <taxon>Vitaceae</taxon>
        <taxon>Viteae</taxon>
        <taxon>Vitis</taxon>
    </lineage>
</organism>
<evidence type="ECO:0000313" key="3">
    <source>
        <dbReference type="Proteomes" id="UP000288805"/>
    </source>
</evidence>
<protein>
    <submittedName>
        <fullName evidence="2">Putative ribonuclease H protein</fullName>
    </submittedName>
</protein>
<dbReference type="PANTHER" id="PTHR33116">
    <property type="entry name" value="REVERSE TRANSCRIPTASE ZINC-BINDING DOMAIN-CONTAINING PROTEIN-RELATED-RELATED"/>
    <property type="match status" value="1"/>
</dbReference>
<dbReference type="InterPro" id="IPR026960">
    <property type="entry name" value="RVT-Znf"/>
</dbReference>
<dbReference type="Pfam" id="PF13966">
    <property type="entry name" value="zf-RVT"/>
    <property type="match status" value="1"/>
</dbReference>
<proteinExistence type="predicted"/>
<comment type="caution">
    <text evidence="2">The sequence shown here is derived from an EMBL/GenBank/DDBJ whole genome shotgun (WGS) entry which is preliminary data.</text>
</comment>